<sequence length="272" mass="30920">MLPSLGLKGSSSMTQINDRLAYHPNTYEFFTQASDFTSAGFLHLKKAVAYVKQAGVAHIVLHHPMQFHGFHTELVAPADRYPDLYQFVEESSKMLIQLAKEQDVQCLIHGSYAHETQQFIDCYSSLAAARHAAFDRMDRFAKLGGDHVMFENSISPIFAYGDPEVESQILRHHYRLAFDTSHCFIYLHGNNKGLQASLLHLQPLIVHYHLVDSMGKVHDSLPLGQGKIDWRAVLKCLNPQATSIYEINLQDNNHCVEQVESHRYLQRLCKGN</sequence>
<dbReference type="Gene3D" id="3.20.20.150">
    <property type="entry name" value="Divalent-metal-dependent TIM barrel enzymes"/>
    <property type="match status" value="1"/>
</dbReference>
<protein>
    <submittedName>
        <fullName evidence="2">AP endonuclease, family 2</fullName>
    </submittedName>
</protein>
<accession>A0A0R2HZZ4</accession>
<keyword evidence="2" id="KW-0540">Nuclease</keyword>
<dbReference type="AlphaFoldDB" id="A0A0R2HZZ4"/>
<keyword evidence="2" id="KW-0378">Hydrolase</keyword>
<reference evidence="2 3" key="1">
    <citation type="journal article" date="2015" name="Genome Announc.">
        <title>Expanding the biotechnology potential of lactobacilli through comparative genomics of 213 strains and associated genera.</title>
        <authorList>
            <person name="Sun Z."/>
            <person name="Harris H.M."/>
            <person name="McCann A."/>
            <person name="Guo C."/>
            <person name="Argimon S."/>
            <person name="Zhang W."/>
            <person name="Yang X."/>
            <person name="Jeffery I.B."/>
            <person name="Cooney J.C."/>
            <person name="Kagawa T.F."/>
            <person name="Liu W."/>
            <person name="Song Y."/>
            <person name="Salvetti E."/>
            <person name="Wrobel A."/>
            <person name="Rasinkangas P."/>
            <person name="Parkhill J."/>
            <person name="Rea M.C."/>
            <person name="O'Sullivan O."/>
            <person name="Ritari J."/>
            <person name="Douillard F.P."/>
            <person name="Paul Ross R."/>
            <person name="Yang R."/>
            <person name="Briner A.E."/>
            <person name="Felis G.E."/>
            <person name="de Vos W.M."/>
            <person name="Barrangou R."/>
            <person name="Klaenhammer T.R."/>
            <person name="Caufield P.W."/>
            <person name="Cui Y."/>
            <person name="Zhang H."/>
            <person name="O'Toole P.W."/>
        </authorList>
    </citation>
    <scope>NUCLEOTIDE SEQUENCE [LARGE SCALE GENOMIC DNA]</scope>
    <source>
        <strain evidence="2 3">DSM 17896</strain>
    </source>
</reference>
<dbReference type="EMBL" id="JQBW01000010">
    <property type="protein sequence ID" value="KRN58457.1"/>
    <property type="molecule type" value="Genomic_DNA"/>
</dbReference>
<comment type="caution">
    <text evidence="2">The sequence shown here is derived from an EMBL/GenBank/DDBJ whole genome shotgun (WGS) entry which is preliminary data.</text>
</comment>
<dbReference type="SUPFAM" id="SSF51658">
    <property type="entry name" value="Xylose isomerase-like"/>
    <property type="match status" value="1"/>
</dbReference>
<gene>
    <name evidence="2" type="ORF">IV45_GL000904</name>
</gene>
<feature type="domain" description="Xylose isomerase-like TIM barrel" evidence="1">
    <location>
        <begin position="172"/>
        <end position="238"/>
    </location>
</feature>
<keyword evidence="3" id="KW-1185">Reference proteome</keyword>
<evidence type="ECO:0000313" key="3">
    <source>
        <dbReference type="Proteomes" id="UP000050934"/>
    </source>
</evidence>
<dbReference type="Proteomes" id="UP000050934">
    <property type="component" value="Unassembled WGS sequence"/>
</dbReference>
<name>A0A0R2HZZ4_9LACO</name>
<evidence type="ECO:0000259" key="1">
    <source>
        <dbReference type="Pfam" id="PF01261"/>
    </source>
</evidence>
<dbReference type="PATRIC" id="fig|396268.3.peg.916"/>
<dbReference type="InterPro" id="IPR013022">
    <property type="entry name" value="Xyl_isomerase-like_TIM-brl"/>
</dbReference>
<dbReference type="STRING" id="396268.IV45_GL000904"/>
<dbReference type="GO" id="GO:0004519">
    <property type="term" value="F:endonuclease activity"/>
    <property type="evidence" value="ECO:0007669"/>
    <property type="project" value="UniProtKB-KW"/>
</dbReference>
<keyword evidence="2" id="KW-0255">Endonuclease</keyword>
<proteinExistence type="predicted"/>
<dbReference type="Pfam" id="PF01261">
    <property type="entry name" value="AP_endonuc_2"/>
    <property type="match status" value="1"/>
</dbReference>
<dbReference type="InterPro" id="IPR036237">
    <property type="entry name" value="Xyl_isomerase-like_sf"/>
</dbReference>
<organism evidence="2 3">
    <name type="scientific">Limosilactobacillus secaliphilus</name>
    <dbReference type="NCBI Taxonomy" id="396268"/>
    <lineage>
        <taxon>Bacteria</taxon>
        <taxon>Bacillati</taxon>
        <taxon>Bacillota</taxon>
        <taxon>Bacilli</taxon>
        <taxon>Lactobacillales</taxon>
        <taxon>Lactobacillaceae</taxon>
        <taxon>Limosilactobacillus</taxon>
    </lineage>
</organism>
<evidence type="ECO:0000313" key="2">
    <source>
        <dbReference type="EMBL" id="KRN58457.1"/>
    </source>
</evidence>